<organism evidence="1 2">
    <name type="scientific">Marivirga lumbricoides</name>
    <dbReference type="NCBI Taxonomy" id="1046115"/>
    <lineage>
        <taxon>Bacteria</taxon>
        <taxon>Pseudomonadati</taxon>
        <taxon>Bacteroidota</taxon>
        <taxon>Cytophagia</taxon>
        <taxon>Cytophagales</taxon>
        <taxon>Marivirgaceae</taxon>
        <taxon>Marivirga</taxon>
    </lineage>
</organism>
<sequence length="162" mass="18641">DIELICSILNNHSDKTLVIVGLISLKDEILEKLESYNNILFISPKPIEALPAYLCYSDCAIIPFKINELTNSIYPLKINEYLAMGIPVVSTKFSEDIIQFSEVISLANNKNDFCQHIDFEIIEDNEQKQVKRKEAAKNNTWKKRVEQFWKTTIDQLKDSTNA</sequence>
<feature type="non-terminal residue" evidence="1">
    <location>
        <position position="1"/>
    </location>
</feature>
<dbReference type="Gene3D" id="3.40.50.2000">
    <property type="entry name" value="Glycogen Phosphorylase B"/>
    <property type="match status" value="1"/>
</dbReference>
<dbReference type="SUPFAM" id="SSF53756">
    <property type="entry name" value="UDP-Glycosyltransferase/glycogen phosphorylase"/>
    <property type="match status" value="1"/>
</dbReference>
<comment type="caution">
    <text evidence="1">The sequence shown here is derived from an EMBL/GenBank/DDBJ whole genome shotgun (WGS) entry which is preliminary data.</text>
</comment>
<dbReference type="AlphaFoldDB" id="A0A2T4D7X2"/>
<evidence type="ECO:0000313" key="2">
    <source>
        <dbReference type="Proteomes" id="UP000240608"/>
    </source>
</evidence>
<dbReference type="Proteomes" id="UP000240608">
    <property type="component" value="Unassembled WGS sequence"/>
</dbReference>
<keyword evidence="1" id="KW-0808">Transferase</keyword>
<dbReference type="EMBL" id="PYVU01000680">
    <property type="protein sequence ID" value="PTB89919.1"/>
    <property type="molecule type" value="Genomic_DNA"/>
</dbReference>
<dbReference type="GO" id="GO:0016740">
    <property type="term" value="F:transferase activity"/>
    <property type="evidence" value="ECO:0007669"/>
    <property type="project" value="UniProtKB-KW"/>
</dbReference>
<protein>
    <submittedName>
        <fullName evidence="1">Group 1 glycosyl transferase</fullName>
    </submittedName>
</protein>
<accession>A0A2T4D7X2</accession>
<evidence type="ECO:0000313" key="1">
    <source>
        <dbReference type="EMBL" id="PTB89919.1"/>
    </source>
</evidence>
<proteinExistence type="predicted"/>
<gene>
    <name evidence="1" type="ORF">C9994_17430</name>
</gene>
<dbReference type="Pfam" id="PF13692">
    <property type="entry name" value="Glyco_trans_1_4"/>
    <property type="match status" value="1"/>
</dbReference>
<reference evidence="1 2" key="1">
    <citation type="submission" date="2018-03" db="EMBL/GenBank/DDBJ databases">
        <title>Cross-interface Injection: A General Nanoliter Liquid Handling Method Applied to Single Cells Genome Amplification Automated Nanoliter Liquid Handling Applied to Single Cell Multiple Displacement Amplification.</title>
        <authorList>
            <person name="Yun J."/>
            <person name="Xu P."/>
            <person name="Xu J."/>
            <person name="Dai X."/>
            <person name="Wang Y."/>
            <person name="Zheng X."/>
            <person name="Cao C."/>
            <person name="Yi Q."/>
            <person name="Zhu Y."/>
            <person name="Wang L."/>
            <person name="Dong Z."/>
            <person name="Huang Y."/>
            <person name="Huang L."/>
            <person name="Du W."/>
        </authorList>
    </citation>
    <scope>NUCLEOTIDE SEQUENCE [LARGE SCALE GENOMIC DNA]</scope>
    <source>
        <strain evidence="1 2">Z-D1-2</strain>
    </source>
</reference>
<name>A0A2T4D7X2_9BACT</name>